<gene>
    <name evidence="2" type="ORF">A2V81_03330</name>
</gene>
<dbReference type="Gene3D" id="3.90.70.10">
    <property type="entry name" value="Cysteine proteinases"/>
    <property type="match status" value="1"/>
</dbReference>
<evidence type="ECO:0000313" key="3">
    <source>
        <dbReference type="Proteomes" id="UP000177614"/>
    </source>
</evidence>
<dbReference type="AlphaFoldDB" id="A0A1F4XJM4"/>
<organism evidence="2 3">
    <name type="scientific">Candidatus Abawacabacteria bacterium RBG_16_42_10</name>
    <dbReference type="NCBI Taxonomy" id="1817814"/>
    <lineage>
        <taxon>Bacteria</taxon>
        <taxon>Candidatus Abawacaibacteriota</taxon>
    </lineage>
</organism>
<dbReference type="InterPro" id="IPR039564">
    <property type="entry name" value="Peptidase_C39-like"/>
</dbReference>
<reference evidence="2 3" key="1">
    <citation type="journal article" date="2016" name="Nat. Commun.">
        <title>Thousands of microbial genomes shed light on interconnected biogeochemical processes in an aquifer system.</title>
        <authorList>
            <person name="Anantharaman K."/>
            <person name="Brown C.T."/>
            <person name="Hug L.A."/>
            <person name="Sharon I."/>
            <person name="Castelle C.J."/>
            <person name="Probst A.J."/>
            <person name="Thomas B.C."/>
            <person name="Singh A."/>
            <person name="Wilkins M.J."/>
            <person name="Karaoz U."/>
            <person name="Brodie E.L."/>
            <person name="Williams K.H."/>
            <person name="Hubbard S.S."/>
            <person name="Banfield J.F."/>
        </authorList>
    </citation>
    <scope>NUCLEOTIDE SEQUENCE [LARGE SCALE GENOMIC DNA]</scope>
</reference>
<sequence>MLVIILAVSSYAFLYYKKYQKETVPIAVTVEEILQKNETGSVTSASTGATLRQETIPANLNLKAAFFSQAPYGNWEYPWQEACEEASILLVANAYLHKNWDTAQFNEEILKLVEWQNRQYGDYQHTTMVQTAEMLEANFGLKSLLHDNPTLEDMKKILSQGHFIILPLAGRELGNPYYSNGGPNYHAVMLKGYKDTGKLIVHDVGTKRGEDYVYPWPVIDNALHDYAEPIYKGVRRIIEVLPPNQ</sequence>
<dbReference type="Pfam" id="PF13529">
    <property type="entry name" value="Peptidase_C39_2"/>
    <property type="match status" value="1"/>
</dbReference>
<dbReference type="STRING" id="1817814.A2V81_03330"/>
<name>A0A1F4XJM4_9BACT</name>
<proteinExistence type="predicted"/>
<evidence type="ECO:0000259" key="1">
    <source>
        <dbReference type="Pfam" id="PF13529"/>
    </source>
</evidence>
<feature type="domain" description="Peptidase C39-like" evidence="1">
    <location>
        <begin position="79"/>
        <end position="203"/>
    </location>
</feature>
<dbReference type="EMBL" id="MEWR01000017">
    <property type="protein sequence ID" value="OGC81846.1"/>
    <property type="molecule type" value="Genomic_DNA"/>
</dbReference>
<protein>
    <recommendedName>
        <fullName evidence="1">Peptidase C39-like domain-containing protein</fullName>
    </recommendedName>
</protein>
<dbReference type="Proteomes" id="UP000177614">
    <property type="component" value="Unassembled WGS sequence"/>
</dbReference>
<accession>A0A1F4XJM4</accession>
<evidence type="ECO:0000313" key="2">
    <source>
        <dbReference type="EMBL" id="OGC81846.1"/>
    </source>
</evidence>
<comment type="caution">
    <text evidence="2">The sequence shown here is derived from an EMBL/GenBank/DDBJ whole genome shotgun (WGS) entry which is preliminary data.</text>
</comment>